<dbReference type="EMBL" id="HF935830">
    <property type="protein sequence ID" value="CCX32367.1"/>
    <property type="molecule type" value="Genomic_DNA"/>
</dbReference>
<proteinExistence type="predicted"/>
<name>U4LLC5_PYROM</name>
<dbReference type="AlphaFoldDB" id="U4LLC5"/>
<evidence type="ECO:0000313" key="1">
    <source>
        <dbReference type="EMBL" id="CCX32367.1"/>
    </source>
</evidence>
<keyword evidence="2" id="KW-1185">Reference proteome</keyword>
<accession>U4LLC5</accession>
<reference evidence="1 2" key="1">
    <citation type="journal article" date="2013" name="PLoS Genet.">
        <title>The genome and development-dependent transcriptomes of Pyronema confluens: a window into fungal evolution.</title>
        <authorList>
            <person name="Traeger S."/>
            <person name="Altegoer F."/>
            <person name="Freitag M."/>
            <person name="Gabaldon T."/>
            <person name="Kempken F."/>
            <person name="Kumar A."/>
            <person name="Marcet-Houben M."/>
            <person name="Poggeler S."/>
            <person name="Stajich J.E."/>
            <person name="Nowrousian M."/>
        </authorList>
    </citation>
    <scope>NUCLEOTIDE SEQUENCE [LARGE SCALE GENOMIC DNA]</scope>
    <source>
        <strain evidence="2">CBS 100304</strain>
        <tissue evidence="1">Vegetative mycelium</tissue>
    </source>
</reference>
<evidence type="ECO:0000313" key="2">
    <source>
        <dbReference type="Proteomes" id="UP000018144"/>
    </source>
</evidence>
<gene>
    <name evidence="1" type="ORF">PCON_12999</name>
</gene>
<organism evidence="1 2">
    <name type="scientific">Pyronema omphalodes (strain CBS 100304)</name>
    <name type="common">Pyronema confluens</name>
    <dbReference type="NCBI Taxonomy" id="1076935"/>
    <lineage>
        <taxon>Eukaryota</taxon>
        <taxon>Fungi</taxon>
        <taxon>Dikarya</taxon>
        <taxon>Ascomycota</taxon>
        <taxon>Pezizomycotina</taxon>
        <taxon>Pezizomycetes</taxon>
        <taxon>Pezizales</taxon>
        <taxon>Pyronemataceae</taxon>
        <taxon>Pyronema</taxon>
    </lineage>
</organism>
<dbReference type="Proteomes" id="UP000018144">
    <property type="component" value="Unassembled WGS sequence"/>
</dbReference>
<protein>
    <submittedName>
        <fullName evidence="1">Uncharacterized protein</fullName>
    </submittedName>
</protein>
<sequence length="93" mass="10297">MILIPSGWGIHGCRSQLALRNTDRRPLTYTHHIPGSIAYVQADVQEHRNIGIYPLDPVSLSKDTNILGSGFSSSTTVEDCQWTGKDWQGLAMD</sequence>